<proteinExistence type="predicted"/>
<sequence length="148" mass="16658">MRPIMIMSITYNSGSPDAVAVGNVAERIMQTTPERISELAKMGETYNRSSVRSDFENKIFLMLLHQSAGKKPEIQRRPLLVAYYDETSDDKGKSTDNTLSPLKCQMNRMAINPESSSKRQLTMMPTHETPQNEDSTIIQDPETRSSGD</sequence>
<accession>A0AAV3PB27</accession>
<feature type="region of interest" description="Disordered" evidence="1">
    <location>
        <begin position="109"/>
        <end position="148"/>
    </location>
</feature>
<comment type="caution">
    <text evidence="2">The sequence shown here is derived from an EMBL/GenBank/DDBJ whole genome shotgun (WGS) entry which is preliminary data.</text>
</comment>
<organism evidence="2 3">
    <name type="scientific">Lithospermum erythrorhizon</name>
    <name type="common">Purple gromwell</name>
    <name type="synonym">Lithospermum officinale var. erythrorhizon</name>
    <dbReference type="NCBI Taxonomy" id="34254"/>
    <lineage>
        <taxon>Eukaryota</taxon>
        <taxon>Viridiplantae</taxon>
        <taxon>Streptophyta</taxon>
        <taxon>Embryophyta</taxon>
        <taxon>Tracheophyta</taxon>
        <taxon>Spermatophyta</taxon>
        <taxon>Magnoliopsida</taxon>
        <taxon>eudicotyledons</taxon>
        <taxon>Gunneridae</taxon>
        <taxon>Pentapetalae</taxon>
        <taxon>asterids</taxon>
        <taxon>lamiids</taxon>
        <taxon>Boraginales</taxon>
        <taxon>Boraginaceae</taxon>
        <taxon>Boraginoideae</taxon>
        <taxon>Lithospermeae</taxon>
        <taxon>Lithospermum</taxon>
    </lineage>
</organism>
<evidence type="ECO:0000313" key="2">
    <source>
        <dbReference type="EMBL" id="GAA0148650.1"/>
    </source>
</evidence>
<feature type="compositionally biased region" description="Polar residues" evidence="1">
    <location>
        <begin position="128"/>
        <end position="140"/>
    </location>
</feature>
<evidence type="ECO:0000256" key="1">
    <source>
        <dbReference type="SAM" id="MobiDB-lite"/>
    </source>
</evidence>
<protein>
    <submittedName>
        <fullName evidence="2">Uncharacterized protein</fullName>
    </submittedName>
</protein>
<name>A0AAV3PB27_LITER</name>
<dbReference type="Proteomes" id="UP001454036">
    <property type="component" value="Unassembled WGS sequence"/>
</dbReference>
<evidence type="ECO:0000313" key="3">
    <source>
        <dbReference type="Proteomes" id="UP001454036"/>
    </source>
</evidence>
<reference evidence="2 3" key="1">
    <citation type="submission" date="2024-01" db="EMBL/GenBank/DDBJ databases">
        <title>The complete chloroplast genome sequence of Lithospermum erythrorhizon: insights into the phylogenetic relationship among Boraginaceae species and the maternal lineages of purple gromwells.</title>
        <authorList>
            <person name="Okada T."/>
            <person name="Watanabe K."/>
        </authorList>
    </citation>
    <scope>NUCLEOTIDE SEQUENCE [LARGE SCALE GENOMIC DNA]</scope>
</reference>
<gene>
    <name evidence="2" type="ORF">LIER_36768</name>
</gene>
<dbReference type="EMBL" id="BAABME010017072">
    <property type="protein sequence ID" value="GAA0148650.1"/>
    <property type="molecule type" value="Genomic_DNA"/>
</dbReference>
<keyword evidence="3" id="KW-1185">Reference proteome</keyword>
<dbReference type="AlphaFoldDB" id="A0AAV3PB27"/>